<feature type="transmembrane region" description="Helical" evidence="1">
    <location>
        <begin position="244"/>
        <end position="264"/>
    </location>
</feature>
<evidence type="ECO:0000313" key="2">
    <source>
        <dbReference type="EMBL" id="CAH0366014.1"/>
    </source>
</evidence>
<dbReference type="Proteomes" id="UP000789595">
    <property type="component" value="Unassembled WGS sequence"/>
</dbReference>
<evidence type="ECO:0000313" key="3">
    <source>
        <dbReference type="Proteomes" id="UP000789595"/>
    </source>
</evidence>
<keyword evidence="1" id="KW-0472">Membrane</keyword>
<evidence type="ECO:0000256" key="1">
    <source>
        <dbReference type="SAM" id="Phobius"/>
    </source>
</evidence>
<sequence length="433" mass="47475">MQSPAGTNAPEADLAEVEMHKATIDAANNASDPRAAQLSMEAKTIQGQLYKLKPWTYAQLALLGLILLLFLTWHWQLVLVVLALLIPTLGKLLLWWQKNPERCPLDHVLSSYCLGLFVLAVPAMATALIAFVLAFWILVIIFFSLPLPEALSLLLVFLGCWGVFCLIEDLWHVSALRRQNRRRAHHHRGPTAQRKAGAAYAAATAVGYATAQCVALTCIVTAFMDGHSAFELHDERRHSKYGTITPNEGFFLFVLALIFTWYWLPLRLMCSHLLALEVARNDAAAQQAGNAQPPACCSCDDVCPATAAGQMCGHRCSGFWTVIAWPLTLRTLHMTSFLYITIWLLGVSFWLWLAVVVVAGALLMYGAWRRVLYVEDTIDPNAREAAGLRELYGFSLLAGDAEEAAVAPPAATLAPPVVAAEPYIAAEPTVAVV</sequence>
<accession>A0A8J2SE73</accession>
<proteinExistence type="predicted"/>
<dbReference type="EMBL" id="CAKKNE010000001">
    <property type="protein sequence ID" value="CAH0366014.1"/>
    <property type="molecule type" value="Genomic_DNA"/>
</dbReference>
<gene>
    <name evidence="2" type="ORF">PECAL_1P24820</name>
</gene>
<organism evidence="2 3">
    <name type="scientific">Pelagomonas calceolata</name>
    <dbReference type="NCBI Taxonomy" id="35677"/>
    <lineage>
        <taxon>Eukaryota</taxon>
        <taxon>Sar</taxon>
        <taxon>Stramenopiles</taxon>
        <taxon>Ochrophyta</taxon>
        <taxon>Pelagophyceae</taxon>
        <taxon>Pelagomonadales</taxon>
        <taxon>Pelagomonadaceae</taxon>
        <taxon>Pelagomonas</taxon>
    </lineage>
</organism>
<protein>
    <submittedName>
        <fullName evidence="2">Uncharacterized protein</fullName>
    </submittedName>
</protein>
<dbReference type="AlphaFoldDB" id="A0A8J2SE73"/>
<feature type="transmembrane region" description="Helical" evidence="1">
    <location>
        <begin position="116"/>
        <end position="145"/>
    </location>
</feature>
<keyword evidence="1" id="KW-0812">Transmembrane</keyword>
<keyword evidence="3" id="KW-1185">Reference proteome</keyword>
<feature type="transmembrane region" description="Helical" evidence="1">
    <location>
        <begin position="55"/>
        <end position="71"/>
    </location>
</feature>
<feature type="transmembrane region" description="Helical" evidence="1">
    <location>
        <begin position="337"/>
        <end position="368"/>
    </location>
</feature>
<reference evidence="2" key="1">
    <citation type="submission" date="2021-11" db="EMBL/GenBank/DDBJ databases">
        <authorList>
            <consortium name="Genoscope - CEA"/>
            <person name="William W."/>
        </authorList>
    </citation>
    <scope>NUCLEOTIDE SEQUENCE</scope>
</reference>
<feature type="transmembrane region" description="Helical" evidence="1">
    <location>
        <begin position="151"/>
        <end position="176"/>
    </location>
</feature>
<feature type="transmembrane region" description="Helical" evidence="1">
    <location>
        <begin position="77"/>
        <end position="96"/>
    </location>
</feature>
<feature type="transmembrane region" description="Helical" evidence="1">
    <location>
        <begin position="197"/>
        <end position="224"/>
    </location>
</feature>
<name>A0A8J2SE73_9STRA</name>
<comment type="caution">
    <text evidence="2">The sequence shown here is derived from an EMBL/GenBank/DDBJ whole genome shotgun (WGS) entry which is preliminary data.</text>
</comment>
<keyword evidence="1" id="KW-1133">Transmembrane helix</keyword>